<name>A0A841MIA3_9BACT</name>
<reference evidence="1 2" key="1">
    <citation type="submission" date="2020-08" db="EMBL/GenBank/DDBJ databases">
        <title>Genomic Encyclopedia of Type Strains, Phase IV (KMG-IV): sequencing the most valuable type-strain genomes for metagenomic binning, comparative biology and taxonomic classification.</title>
        <authorList>
            <person name="Goeker M."/>
        </authorList>
    </citation>
    <scope>NUCLEOTIDE SEQUENCE [LARGE SCALE GENOMIC DNA]</scope>
    <source>
        <strain evidence="1 2">DSM 102044</strain>
    </source>
</reference>
<dbReference type="Proteomes" id="UP000588604">
    <property type="component" value="Unassembled WGS sequence"/>
</dbReference>
<sequence>MEASEISLGNLVYIKTDPQQFIGYIVAIPEEGEELFTVRIGQVSSQHFPWELSTQKSELVKRIGSSTIIRNG</sequence>
<accession>A0A841MIA3</accession>
<protein>
    <submittedName>
        <fullName evidence="1">Uncharacterized protein</fullName>
    </submittedName>
</protein>
<evidence type="ECO:0000313" key="1">
    <source>
        <dbReference type="EMBL" id="MBB6327120.1"/>
    </source>
</evidence>
<comment type="caution">
    <text evidence="1">The sequence shown here is derived from an EMBL/GenBank/DDBJ whole genome shotgun (WGS) entry which is preliminary data.</text>
</comment>
<proteinExistence type="predicted"/>
<organism evidence="1 2">
    <name type="scientific">Algoriphagus iocasae</name>
    <dbReference type="NCBI Taxonomy" id="1836499"/>
    <lineage>
        <taxon>Bacteria</taxon>
        <taxon>Pseudomonadati</taxon>
        <taxon>Bacteroidota</taxon>
        <taxon>Cytophagia</taxon>
        <taxon>Cytophagales</taxon>
        <taxon>Cyclobacteriaceae</taxon>
        <taxon>Algoriphagus</taxon>
    </lineage>
</organism>
<evidence type="ECO:0000313" key="2">
    <source>
        <dbReference type="Proteomes" id="UP000588604"/>
    </source>
</evidence>
<dbReference type="RefSeq" id="WP_184495777.1">
    <property type="nucleotide sequence ID" value="NZ_JACIJO010000002.1"/>
</dbReference>
<dbReference type="AlphaFoldDB" id="A0A841MIA3"/>
<keyword evidence="2" id="KW-1185">Reference proteome</keyword>
<dbReference type="EMBL" id="JACIJO010000002">
    <property type="protein sequence ID" value="MBB6327120.1"/>
    <property type="molecule type" value="Genomic_DNA"/>
</dbReference>
<gene>
    <name evidence="1" type="ORF">FHS59_002748</name>
</gene>